<dbReference type="EMBL" id="SRMA01026581">
    <property type="protein sequence ID" value="TRY82035.1"/>
    <property type="molecule type" value="Genomic_DNA"/>
</dbReference>
<protein>
    <recommendedName>
        <fullName evidence="4">Beta/gamma crystallin 'Greek key' domain-containing protein</fullName>
    </recommendedName>
</protein>
<feature type="domain" description="Beta/gamma crystallin 'Greek key'" evidence="4">
    <location>
        <begin position="197"/>
        <end position="239"/>
    </location>
</feature>
<keyword evidence="2" id="KW-0273">Eye lens protein</keyword>
<evidence type="ECO:0000256" key="2">
    <source>
        <dbReference type="ARBA" id="ARBA00022613"/>
    </source>
</evidence>
<accession>A0A553PWH6</accession>
<dbReference type="SMART" id="SM00247">
    <property type="entry name" value="XTALbg"/>
    <property type="match status" value="2"/>
</dbReference>
<dbReference type="PANTHER" id="PTHR11818">
    <property type="entry name" value="BETA/GAMMA CRYSTALLIN"/>
    <property type="match status" value="1"/>
</dbReference>
<comment type="similarity">
    <text evidence="1">Belongs to the beta/gamma-crystallin family.</text>
</comment>
<organism evidence="5 6">
    <name type="scientific">Danionella cerebrum</name>
    <dbReference type="NCBI Taxonomy" id="2873325"/>
    <lineage>
        <taxon>Eukaryota</taxon>
        <taxon>Metazoa</taxon>
        <taxon>Chordata</taxon>
        <taxon>Craniata</taxon>
        <taxon>Vertebrata</taxon>
        <taxon>Euteleostomi</taxon>
        <taxon>Actinopterygii</taxon>
        <taxon>Neopterygii</taxon>
        <taxon>Teleostei</taxon>
        <taxon>Ostariophysi</taxon>
        <taxon>Cypriniformes</taxon>
        <taxon>Danionidae</taxon>
        <taxon>Danioninae</taxon>
        <taxon>Danionella</taxon>
    </lineage>
</organism>
<sequence length="241" mass="27376">MKAEKNAALFPKVPSQHSVTVLYVCNVALTPRADMNIFTKIPGLAQQTSKLGSVLQRAFYGSSGRVTLFEQRNFAGRRLDLTSDCQKLSDKNFPDKCNSVQVESGAWVGYEHENFQGRQYLWDMSDKGEYNCTEKWCAQGDHISSVRAVKQDSNTPRAQLFERAGYSGRKTELHDDIPNLMSRHSLNRVSSIRVMGGTWVAYQEPNYRGAHYVLERKDYNSFSDWGAQNSTVGSIRRVRFN</sequence>
<comment type="caution">
    <text evidence="5">The sequence shown here is derived from an EMBL/GenBank/DDBJ whole genome shotgun (WGS) entry which is preliminary data.</text>
</comment>
<proteinExistence type="inferred from homology"/>
<dbReference type="OrthoDB" id="8603363at2759"/>
<dbReference type="Proteomes" id="UP000316079">
    <property type="component" value="Unassembled WGS sequence"/>
</dbReference>
<dbReference type="InterPro" id="IPR001064">
    <property type="entry name" value="Beta/gamma_crystallin"/>
</dbReference>
<dbReference type="PANTHER" id="PTHR11818:SF15">
    <property type="entry name" value="BETAGAMMAX-CRYSTALLIN"/>
    <property type="match status" value="1"/>
</dbReference>
<dbReference type="Gene3D" id="2.60.20.10">
    <property type="entry name" value="Crystallins"/>
    <property type="match status" value="2"/>
</dbReference>
<dbReference type="GO" id="GO:0005212">
    <property type="term" value="F:structural constituent of eye lens"/>
    <property type="evidence" value="ECO:0007669"/>
    <property type="project" value="UniProtKB-KW"/>
</dbReference>
<feature type="domain" description="Beta/gamma crystallin 'Greek key'" evidence="4">
    <location>
        <begin position="64"/>
        <end position="104"/>
    </location>
</feature>
<reference evidence="5 6" key="1">
    <citation type="journal article" date="2019" name="Sci. Data">
        <title>Hybrid genome assembly and annotation of Danionella translucida.</title>
        <authorList>
            <person name="Kadobianskyi M."/>
            <person name="Schulze L."/>
            <person name="Schuelke M."/>
            <person name="Judkewitz B."/>
        </authorList>
    </citation>
    <scope>NUCLEOTIDE SEQUENCE [LARGE SCALE GENOMIC DNA]</scope>
    <source>
        <strain evidence="5 6">Bolton</strain>
    </source>
</reference>
<evidence type="ECO:0000313" key="5">
    <source>
        <dbReference type="EMBL" id="TRY82035.1"/>
    </source>
</evidence>
<gene>
    <name evidence="5" type="ORF">DNTS_006680</name>
</gene>
<feature type="domain" description="Beta/gamma crystallin 'Greek key'" evidence="4">
    <location>
        <begin position="105"/>
        <end position="150"/>
    </location>
</feature>
<dbReference type="SUPFAM" id="SSF49695">
    <property type="entry name" value="gamma-Crystallin-like"/>
    <property type="match status" value="1"/>
</dbReference>
<name>A0A553PWH6_9TELE</name>
<dbReference type="GO" id="GO:0002088">
    <property type="term" value="P:lens development in camera-type eye"/>
    <property type="evidence" value="ECO:0007669"/>
    <property type="project" value="TreeGrafter"/>
</dbReference>
<dbReference type="PROSITE" id="PS50915">
    <property type="entry name" value="CRYSTALLIN_BETA_GAMMA"/>
    <property type="match status" value="4"/>
</dbReference>
<evidence type="ECO:0000256" key="1">
    <source>
        <dbReference type="ARBA" id="ARBA00009646"/>
    </source>
</evidence>
<keyword evidence="3" id="KW-0677">Repeat</keyword>
<feature type="domain" description="Beta/gamma crystallin 'Greek key'" evidence="4">
    <location>
        <begin position="156"/>
        <end position="196"/>
    </location>
</feature>
<dbReference type="PRINTS" id="PR01367">
    <property type="entry name" value="BGCRYSTALLIN"/>
</dbReference>
<evidence type="ECO:0000256" key="3">
    <source>
        <dbReference type="ARBA" id="ARBA00022737"/>
    </source>
</evidence>
<dbReference type="GO" id="GO:0007601">
    <property type="term" value="P:visual perception"/>
    <property type="evidence" value="ECO:0007669"/>
    <property type="project" value="TreeGrafter"/>
</dbReference>
<dbReference type="AlphaFoldDB" id="A0A553PWH6"/>
<dbReference type="InterPro" id="IPR050252">
    <property type="entry name" value="Beta/Gamma-Crystallin"/>
</dbReference>
<dbReference type="FunFam" id="2.60.20.10:FF:000003">
    <property type="entry name" value="Crystallin gamma S"/>
    <property type="match status" value="1"/>
</dbReference>
<evidence type="ECO:0000313" key="6">
    <source>
        <dbReference type="Proteomes" id="UP000316079"/>
    </source>
</evidence>
<evidence type="ECO:0000259" key="4">
    <source>
        <dbReference type="PROSITE" id="PS50915"/>
    </source>
</evidence>
<dbReference type="Pfam" id="PF00030">
    <property type="entry name" value="Crystall"/>
    <property type="match status" value="2"/>
</dbReference>
<keyword evidence="6" id="KW-1185">Reference proteome</keyword>
<dbReference type="InterPro" id="IPR011024">
    <property type="entry name" value="G_crystallin-like"/>
</dbReference>